<dbReference type="Gramene" id="TRITD3Bv1G014770.1">
    <property type="protein sequence ID" value="TRITD3Bv1G014770.1"/>
    <property type="gene ID" value="TRITD3Bv1G014770"/>
</dbReference>
<keyword evidence="2 3" id="KW-0732">Signal</keyword>
<dbReference type="EMBL" id="LT934116">
    <property type="protein sequence ID" value="VAH71795.1"/>
    <property type="molecule type" value="Genomic_DNA"/>
</dbReference>
<evidence type="ECO:0000259" key="4">
    <source>
        <dbReference type="Pfam" id="PF13947"/>
    </source>
</evidence>
<evidence type="ECO:0000256" key="2">
    <source>
        <dbReference type="ARBA" id="ARBA00022729"/>
    </source>
</evidence>
<evidence type="ECO:0000256" key="1">
    <source>
        <dbReference type="ARBA" id="ARBA00004167"/>
    </source>
</evidence>
<dbReference type="AlphaFoldDB" id="A0A9R1RX17"/>
<dbReference type="InterPro" id="IPR025287">
    <property type="entry name" value="WAK_GUB"/>
</dbReference>
<name>A0A9R1RX17_TRITD</name>
<gene>
    <name evidence="5" type="ORF">TRITD_3Bv1G014770</name>
</gene>
<dbReference type="GO" id="GO:0016020">
    <property type="term" value="C:membrane"/>
    <property type="evidence" value="ECO:0007669"/>
    <property type="project" value="UniProtKB-SubCell"/>
</dbReference>
<dbReference type="PANTHER" id="PTHR33138:SF75">
    <property type="entry name" value="WALL-ASSOCIATED RECEPTOR KINASE GALACTURONAN-BINDING DOMAIN-CONTAINING PROTEIN"/>
    <property type="match status" value="1"/>
</dbReference>
<feature type="chain" id="PRO_5040362563" description="Wall-associated receptor kinase galacturonan-binding domain-containing protein" evidence="3">
    <location>
        <begin position="17"/>
        <end position="229"/>
    </location>
</feature>
<dbReference type="GO" id="GO:0030247">
    <property type="term" value="F:polysaccharide binding"/>
    <property type="evidence" value="ECO:0007669"/>
    <property type="project" value="InterPro"/>
</dbReference>
<keyword evidence="6" id="KW-1185">Reference proteome</keyword>
<dbReference type="Proteomes" id="UP000324705">
    <property type="component" value="Chromosome 3B"/>
</dbReference>
<organism evidence="5 6">
    <name type="scientific">Triticum turgidum subsp. durum</name>
    <name type="common">Durum wheat</name>
    <name type="synonym">Triticum durum</name>
    <dbReference type="NCBI Taxonomy" id="4567"/>
    <lineage>
        <taxon>Eukaryota</taxon>
        <taxon>Viridiplantae</taxon>
        <taxon>Streptophyta</taxon>
        <taxon>Embryophyta</taxon>
        <taxon>Tracheophyta</taxon>
        <taxon>Spermatophyta</taxon>
        <taxon>Magnoliopsida</taxon>
        <taxon>Liliopsida</taxon>
        <taxon>Poales</taxon>
        <taxon>Poaceae</taxon>
        <taxon>BOP clade</taxon>
        <taxon>Pooideae</taxon>
        <taxon>Triticodae</taxon>
        <taxon>Triticeae</taxon>
        <taxon>Triticinae</taxon>
        <taxon>Triticum</taxon>
    </lineage>
</organism>
<feature type="signal peptide" evidence="3">
    <location>
        <begin position="1"/>
        <end position="16"/>
    </location>
</feature>
<dbReference type="Pfam" id="PF13947">
    <property type="entry name" value="GUB_WAK_bind"/>
    <property type="match status" value="1"/>
</dbReference>
<sequence>MFQSFLLLWILASSVQDSTMSTAQETASCGTKTCGNLIISDPFWLVQEQELERPCGLVDYQVYCYRNSPFLRSTIHDGFGIQNIFYRNHTFLAADINKMEDFNRCQVPITNTSVKIGFLPFNISHANRDLLFFYDCIGNPVVTQLRHGLVPMHCGNNSFVHLGRGPYNASHDYAEYFIEGCKTTLVPVLGASAKTANAGDYEQLIRDGFLLSWPVVPDQFPRQGTISSY</sequence>
<accession>A0A9R1RX17</accession>
<evidence type="ECO:0000256" key="3">
    <source>
        <dbReference type="SAM" id="SignalP"/>
    </source>
</evidence>
<feature type="domain" description="Wall-associated receptor kinase galacturonan-binding" evidence="4">
    <location>
        <begin position="29"/>
        <end position="94"/>
    </location>
</feature>
<evidence type="ECO:0000313" key="5">
    <source>
        <dbReference type="EMBL" id="VAH71795.1"/>
    </source>
</evidence>
<proteinExistence type="predicted"/>
<protein>
    <recommendedName>
        <fullName evidence="4">Wall-associated receptor kinase galacturonan-binding domain-containing protein</fullName>
    </recommendedName>
</protein>
<dbReference type="PANTHER" id="PTHR33138">
    <property type="entry name" value="OS01G0690200 PROTEIN"/>
    <property type="match status" value="1"/>
</dbReference>
<reference evidence="5 6" key="1">
    <citation type="submission" date="2017-09" db="EMBL/GenBank/DDBJ databases">
        <authorList>
            <consortium name="International Durum Wheat Genome Sequencing Consortium (IDWGSC)"/>
            <person name="Milanesi L."/>
        </authorList>
    </citation>
    <scope>NUCLEOTIDE SEQUENCE [LARGE SCALE GENOMIC DNA]</scope>
    <source>
        <strain evidence="6">cv. Svevo</strain>
    </source>
</reference>
<comment type="subcellular location">
    <subcellularLocation>
        <location evidence="1">Membrane</location>
        <topology evidence="1">Single-pass membrane protein</topology>
    </subcellularLocation>
</comment>
<evidence type="ECO:0000313" key="6">
    <source>
        <dbReference type="Proteomes" id="UP000324705"/>
    </source>
</evidence>